<reference evidence="3" key="1">
    <citation type="journal article" date="2021" name="Proc. Natl. Acad. Sci. U.S.A.">
        <title>Three genomes in the algal genus Volvox reveal the fate of a haploid sex-determining region after a transition to homothallism.</title>
        <authorList>
            <person name="Yamamoto K."/>
            <person name="Hamaji T."/>
            <person name="Kawai-Toyooka H."/>
            <person name="Matsuzaki R."/>
            <person name="Takahashi F."/>
            <person name="Nishimura Y."/>
            <person name="Kawachi M."/>
            <person name="Noguchi H."/>
            <person name="Minakuchi Y."/>
            <person name="Umen J.G."/>
            <person name="Toyoda A."/>
            <person name="Nozaki H."/>
        </authorList>
    </citation>
    <scope>NUCLEOTIDE SEQUENCE</scope>
    <source>
        <strain evidence="3">NIES-3785</strain>
        <strain evidence="2">NIES-3786</strain>
    </source>
</reference>
<proteinExistence type="predicted"/>
<feature type="compositionally biased region" description="Polar residues" evidence="1">
    <location>
        <begin position="510"/>
        <end position="523"/>
    </location>
</feature>
<evidence type="ECO:0000313" key="2">
    <source>
        <dbReference type="EMBL" id="GIL76569.1"/>
    </source>
</evidence>
<dbReference type="OrthoDB" id="553236at2759"/>
<gene>
    <name evidence="2" type="ORF">Vretifemale_6059</name>
    <name evidence="3" type="ORF">Vretimale_19494</name>
</gene>
<feature type="compositionally biased region" description="Low complexity" evidence="1">
    <location>
        <begin position="745"/>
        <end position="757"/>
    </location>
</feature>
<evidence type="ECO:0000256" key="1">
    <source>
        <dbReference type="SAM" id="MobiDB-lite"/>
    </source>
</evidence>
<dbReference type="EMBL" id="BNCP01000009">
    <property type="protein sequence ID" value="GIL76569.1"/>
    <property type="molecule type" value="Genomic_DNA"/>
</dbReference>
<feature type="region of interest" description="Disordered" evidence="1">
    <location>
        <begin position="631"/>
        <end position="652"/>
    </location>
</feature>
<feature type="compositionally biased region" description="Polar residues" evidence="1">
    <location>
        <begin position="685"/>
        <end position="695"/>
    </location>
</feature>
<feature type="region of interest" description="Disordered" evidence="1">
    <location>
        <begin position="472"/>
        <end position="584"/>
    </location>
</feature>
<feature type="compositionally biased region" description="Low complexity" evidence="1">
    <location>
        <begin position="372"/>
        <end position="385"/>
    </location>
</feature>
<organism evidence="3 4">
    <name type="scientific">Volvox reticuliferus</name>
    <dbReference type="NCBI Taxonomy" id="1737510"/>
    <lineage>
        <taxon>Eukaryota</taxon>
        <taxon>Viridiplantae</taxon>
        <taxon>Chlorophyta</taxon>
        <taxon>core chlorophytes</taxon>
        <taxon>Chlorophyceae</taxon>
        <taxon>CS clade</taxon>
        <taxon>Chlamydomonadales</taxon>
        <taxon>Volvocaceae</taxon>
        <taxon>Volvox</taxon>
    </lineage>
</organism>
<keyword evidence="5" id="KW-1185">Reference proteome</keyword>
<feature type="region of interest" description="Disordered" evidence="1">
    <location>
        <begin position="665"/>
        <end position="821"/>
    </location>
</feature>
<evidence type="ECO:0000313" key="3">
    <source>
        <dbReference type="EMBL" id="GIM16924.1"/>
    </source>
</evidence>
<feature type="compositionally biased region" description="Low complexity" evidence="1">
    <location>
        <begin position="567"/>
        <end position="576"/>
    </location>
</feature>
<feature type="compositionally biased region" description="Low complexity" evidence="1">
    <location>
        <begin position="185"/>
        <end position="194"/>
    </location>
</feature>
<evidence type="ECO:0000313" key="4">
    <source>
        <dbReference type="Proteomes" id="UP000722791"/>
    </source>
</evidence>
<feature type="region of interest" description="Disordered" evidence="1">
    <location>
        <begin position="185"/>
        <end position="257"/>
    </location>
</feature>
<feature type="compositionally biased region" description="Polar residues" evidence="1">
    <location>
        <begin position="557"/>
        <end position="566"/>
    </location>
</feature>
<accession>A0A8J4GZH5</accession>
<sequence>MYEAQGVGGLLGIEPVRTATAATGPLASSPQQCCSGKSTLMQANHHHGTIAPGVDPASAPPCILRPASSCWQRQSQHQQQQRLHDVPMSPRRNGLAAGPSPPSNRCTGSGALAMGIVRPAPSVLKVLLPGSSGDLDDVNRGNCFGSNLPLNSLPSMVPDIQPRVQHSSSSVRIRKALGSMQASLEQLPLSSSPQGVLRRQDSGAETTAPSGLMRTRDLPLLPSNPSSAIGRSLRPSSVITSPQAPYSFAPQPPQLPTHPYPDGVVAPDGSGVPAAILSGAESPPKSSYMTQMRRLHVAGFTLSGSEVCGFEGENGAQEAMMTVAGDDEPQADVMDGRFQLLRDQSSGGLEEMAPSRRGTQAWGPIGEGAPGSLGSSGVLGSRSSVPPTAASKPSPGSAIGFSRRPEDLTAAPCPGQSRSLAGGSGNSTPCTDGSQGLVGASRMMIAWQPSNSSSVGSNSIGSSSVGFSRRLEDLPAAPSPSNSRSLAGGPLSGASTPGSPGTGMGTTFTVQRAAQQLQTTSPRPLQPKSLHGGTQAAGVPAESAQQPCTVTIWHPDGTSSQSNISTAASAPMAQQQPQPPPLRPVISAVTAVSGEAALHQPHPPTNTSSTTTITITGSTRTIRANAAVGALAPQSPADSAAQPPAVPPKLLPQRRSSVGFSRRLEDLPAAPSPSNSRSLAGGPGSTASSTQSWCSPRTPPSPAASEVAIRSPMSRRMDDLPAAPPPSQSRSLRPESSRAVFRSHAGAAAGSNTSASGLRSSGGAQAPPSPLACRPHNGGGGLFVSLGSPSPQPPSYIINSSSGGGGGGYTQQQQMGPIGQYGMHDVKDLSMVQGGILEDMSD</sequence>
<dbReference type="AlphaFoldDB" id="A0A8J4GZH5"/>
<dbReference type="Proteomes" id="UP000747110">
    <property type="component" value="Unassembled WGS sequence"/>
</dbReference>
<comment type="caution">
    <text evidence="3">The sequence shown here is derived from an EMBL/GenBank/DDBJ whole genome shotgun (WGS) entry which is preliminary data.</text>
</comment>
<protein>
    <submittedName>
        <fullName evidence="3">Uncharacterized protein</fullName>
    </submittedName>
</protein>
<feature type="compositionally biased region" description="Polar residues" evidence="1">
    <location>
        <begin position="223"/>
        <end position="244"/>
    </location>
</feature>
<feature type="region of interest" description="Disordered" evidence="1">
    <location>
        <begin position="70"/>
        <end position="107"/>
    </location>
</feature>
<dbReference type="Proteomes" id="UP000722791">
    <property type="component" value="Unassembled WGS sequence"/>
</dbReference>
<feature type="compositionally biased region" description="Low complexity" evidence="1">
    <location>
        <begin position="488"/>
        <end position="509"/>
    </location>
</feature>
<name>A0A8J4GZH5_9CHLO</name>
<feature type="compositionally biased region" description="Low complexity" evidence="1">
    <location>
        <begin position="631"/>
        <end position="643"/>
    </location>
</feature>
<feature type="compositionally biased region" description="Low complexity" evidence="1">
    <location>
        <begin position="72"/>
        <end position="81"/>
    </location>
</feature>
<feature type="region of interest" description="Disordered" evidence="1">
    <location>
        <begin position="345"/>
        <end position="436"/>
    </location>
</feature>
<evidence type="ECO:0000313" key="5">
    <source>
        <dbReference type="Proteomes" id="UP000747110"/>
    </source>
</evidence>
<dbReference type="EMBL" id="BNCQ01000087">
    <property type="protein sequence ID" value="GIM16924.1"/>
    <property type="molecule type" value="Genomic_DNA"/>
</dbReference>